<dbReference type="InterPro" id="IPR001610">
    <property type="entry name" value="PAC"/>
</dbReference>
<dbReference type="InterPro" id="IPR011712">
    <property type="entry name" value="Sig_transdc_His_kin_sub3_dim/P"/>
</dbReference>
<dbReference type="Pfam" id="PF13426">
    <property type="entry name" value="PAS_9"/>
    <property type="match status" value="1"/>
</dbReference>
<dbReference type="SMART" id="SM00091">
    <property type="entry name" value="PAS"/>
    <property type="match status" value="4"/>
</dbReference>
<dbReference type="GO" id="GO:0016020">
    <property type="term" value="C:membrane"/>
    <property type="evidence" value="ECO:0007669"/>
    <property type="project" value="InterPro"/>
</dbReference>
<evidence type="ECO:0000259" key="10">
    <source>
        <dbReference type="PROSITE" id="PS50112"/>
    </source>
</evidence>
<dbReference type="Pfam" id="PF08447">
    <property type="entry name" value="PAS_3"/>
    <property type="match status" value="2"/>
</dbReference>
<dbReference type="CDD" id="cd00130">
    <property type="entry name" value="PAS"/>
    <property type="match status" value="3"/>
</dbReference>
<evidence type="ECO:0000259" key="11">
    <source>
        <dbReference type="PROSITE" id="PS50113"/>
    </source>
</evidence>
<name>A0A0W1B0Q1_9BACL</name>
<dbReference type="SMART" id="SM00387">
    <property type="entry name" value="HATPase_c"/>
    <property type="match status" value="1"/>
</dbReference>
<evidence type="ECO:0000256" key="4">
    <source>
        <dbReference type="ARBA" id="ARBA00022679"/>
    </source>
</evidence>
<keyword evidence="5" id="KW-0547">Nucleotide-binding</keyword>
<keyword evidence="3" id="KW-0597">Phosphoprotein</keyword>
<dbReference type="CDD" id="cd16917">
    <property type="entry name" value="HATPase_UhpB-NarQ-NarX-like"/>
    <property type="match status" value="1"/>
</dbReference>
<dbReference type="InterPro" id="IPR035965">
    <property type="entry name" value="PAS-like_dom_sf"/>
</dbReference>
<evidence type="ECO:0000256" key="8">
    <source>
        <dbReference type="ARBA" id="ARBA00023012"/>
    </source>
</evidence>
<dbReference type="SUPFAM" id="SSF55874">
    <property type="entry name" value="ATPase domain of HSP90 chaperone/DNA topoisomerase II/histidine kinase"/>
    <property type="match status" value="1"/>
</dbReference>
<evidence type="ECO:0000256" key="5">
    <source>
        <dbReference type="ARBA" id="ARBA00022741"/>
    </source>
</evidence>
<dbReference type="NCBIfam" id="TIGR00229">
    <property type="entry name" value="sensory_box"/>
    <property type="match status" value="4"/>
</dbReference>
<feature type="domain" description="PAS" evidence="10">
    <location>
        <begin position="375"/>
        <end position="445"/>
    </location>
</feature>
<dbReference type="InterPro" id="IPR013767">
    <property type="entry name" value="PAS_fold"/>
</dbReference>
<dbReference type="Pfam" id="PF07730">
    <property type="entry name" value="HisKA_3"/>
    <property type="match status" value="1"/>
</dbReference>
<dbReference type="EMBL" id="LCZJ02000018">
    <property type="protein sequence ID" value="KTD87088.1"/>
    <property type="molecule type" value="Genomic_DNA"/>
</dbReference>
<dbReference type="InterPro" id="IPR000014">
    <property type="entry name" value="PAS"/>
</dbReference>
<accession>A0A0W1B0Q1</accession>
<evidence type="ECO:0000256" key="3">
    <source>
        <dbReference type="ARBA" id="ARBA00022553"/>
    </source>
</evidence>
<dbReference type="SUPFAM" id="SSF55785">
    <property type="entry name" value="PYP-like sensor domain (PAS domain)"/>
    <property type="match status" value="5"/>
</dbReference>
<evidence type="ECO:0000259" key="9">
    <source>
        <dbReference type="PROSITE" id="PS50109"/>
    </source>
</evidence>
<dbReference type="EC" id="2.7.13.3" evidence="2"/>
<keyword evidence="4" id="KW-0808">Transferase</keyword>
<dbReference type="Pfam" id="PF13188">
    <property type="entry name" value="PAS_8"/>
    <property type="match status" value="1"/>
</dbReference>
<dbReference type="RefSeq" id="WP_060622633.1">
    <property type="nucleotide sequence ID" value="NZ_LCZJ02000018.1"/>
</dbReference>
<feature type="domain" description="PAC" evidence="11">
    <location>
        <begin position="197"/>
        <end position="249"/>
    </location>
</feature>
<dbReference type="Proteomes" id="UP000054709">
    <property type="component" value="Unassembled WGS sequence"/>
</dbReference>
<dbReference type="GO" id="GO:0005524">
    <property type="term" value="F:ATP binding"/>
    <property type="evidence" value="ECO:0007669"/>
    <property type="project" value="UniProtKB-KW"/>
</dbReference>
<dbReference type="InterPro" id="IPR036890">
    <property type="entry name" value="HATPase_C_sf"/>
</dbReference>
<dbReference type="PROSITE" id="PS50113">
    <property type="entry name" value="PAC"/>
    <property type="match status" value="4"/>
</dbReference>
<feature type="domain" description="PAC" evidence="11">
    <location>
        <begin position="576"/>
        <end position="626"/>
    </location>
</feature>
<feature type="domain" description="PAS" evidence="10">
    <location>
        <begin position="123"/>
        <end position="195"/>
    </location>
</feature>
<dbReference type="InterPro" id="IPR052162">
    <property type="entry name" value="Sensor_kinase/Photoreceptor"/>
</dbReference>
<evidence type="ECO:0000313" key="12">
    <source>
        <dbReference type="EMBL" id="KTD87088.1"/>
    </source>
</evidence>
<dbReference type="PROSITE" id="PS50112">
    <property type="entry name" value="PAS"/>
    <property type="match status" value="3"/>
</dbReference>
<dbReference type="InterPro" id="IPR013655">
    <property type="entry name" value="PAS_fold_3"/>
</dbReference>
<feature type="domain" description="PAC" evidence="11">
    <location>
        <begin position="448"/>
        <end position="500"/>
    </location>
</feature>
<sequence>MHSLGDENVITWSMDMEENLLTMSNILEEWVGCTSKTVPLSPIFLRELVYVVDLDRYDAYMERLTAGHISSLEYRMQLPAAGLKWVQSIGTPILNKENKVCRIDGVMLDITDQKTAQIQLLSTFSLYQQMFSNLDVAIWSYDYVAKKVLFISDAVLNITGYSVEQAKEDDFWFRIAHKEENPLIQEIISSVGQGIPQLSEYRIIHASGEPRWLQVRIIPSLDESQAVVRLDGILADITERKLMKEALLKSEQRYKSLFEYNSDVVCEVNLQGNILSINSAAEQITGEALSMLGDNLSIRNLFGVENISKMSDSFEKTILGSAQHYVVTSSREDGSESHWIMKNIPIYVNSRIVGAFVVAKDITSTVEVEHRLAQREAEYRLIINNMKDMMGVLDQKGNFIVASPSCETLIGIPVGLIKDTTILEYIDPDEQDSLREQISNIFRTKASKMFYNRFIHTKGYILNLECLATPVLGEDGEVMSIVIVARDITKRVQMEKELRESEEFNQQLIKMSPEAVVLHSDYKFVYVNFSCLGLFGVSDESQLIGKNIFNWAHPKYLPLAKERMREIYKEPYKILAPIEQKVVRSDGTIIDVEVTASSILYKGRVACISIFRDISDRKKADADREHTEQIIRESEERYFRLQTSLDQFSQDLFGVMKISHMEQRLLREVRETLQITNIKFIAVESNHDKLCEIIETEQGYSLKIGESRGKSYLLSINEKTLLLEIGSIRVWLETITRYVSVLFDHFLLIEDLTKDLELAASMQVAPTWLLRFMFNLSENERKRLAQDLHDSALQEQIIWYRKLDLLLGEKSINRELREQLEQIAEGLLDVIYQLRIICNELRPPALINEGLISSLETLFEFTQLRTNYQIYFESEAFTHKLDDEVLIGLYRIVQELLANAAKHSFATEVYITLASEGGHIHLDYEDNGIGMSLFGEDSLTSMGIYGMKERVRSMDGTIVFHSPEKKGLSVNISIPAE</sequence>
<dbReference type="InterPro" id="IPR005467">
    <property type="entry name" value="His_kinase_dom"/>
</dbReference>
<evidence type="ECO:0000256" key="2">
    <source>
        <dbReference type="ARBA" id="ARBA00012438"/>
    </source>
</evidence>
<dbReference type="Gene3D" id="3.30.450.20">
    <property type="entry name" value="PAS domain"/>
    <property type="match status" value="5"/>
</dbReference>
<evidence type="ECO:0000256" key="6">
    <source>
        <dbReference type="ARBA" id="ARBA00022777"/>
    </source>
</evidence>
<evidence type="ECO:0000256" key="7">
    <source>
        <dbReference type="ARBA" id="ARBA00022840"/>
    </source>
</evidence>
<dbReference type="Gene3D" id="3.30.565.10">
    <property type="entry name" value="Histidine kinase-like ATPase, C-terminal domain"/>
    <property type="match status" value="1"/>
</dbReference>
<feature type="domain" description="PAS" evidence="10">
    <location>
        <begin position="250"/>
        <end position="321"/>
    </location>
</feature>
<evidence type="ECO:0000313" key="13">
    <source>
        <dbReference type="Proteomes" id="UP000054709"/>
    </source>
</evidence>
<dbReference type="Pfam" id="PF02518">
    <property type="entry name" value="HATPase_c"/>
    <property type="match status" value="1"/>
</dbReference>
<dbReference type="Pfam" id="PF00989">
    <property type="entry name" value="PAS"/>
    <property type="match status" value="1"/>
</dbReference>
<dbReference type="PANTHER" id="PTHR43304:SF1">
    <property type="entry name" value="PAC DOMAIN-CONTAINING PROTEIN"/>
    <property type="match status" value="1"/>
</dbReference>
<dbReference type="GO" id="GO:0006355">
    <property type="term" value="P:regulation of DNA-templated transcription"/>
    <property type="evidence" value="ECO:0007669"/>
    <property type="project" value="InterPro"/>
</dbReference>
<dbReference type="PANTHER" id="PTHR43304">
    <property type="entry name" value="PHYTOCHROME-LIKE PROTEIN CPH1"/>
    <property type="match status" value="1"/>
</dbReference>
<dbReference type="PROSITE" id="PS50109">
    <property type="entry name" value="HIS_KIN"/>
    <property type="match status" value="1"/>
</dbReference>
<dbReference type="GO" id="GO:0046983">
    <property type="term" value="F:protein dimerization activity"/>
    <property type="evidence" value="ECO:0007669"/>
    <property type="project" value="InterPro"/>
</dbReference>
<proteinExistence type="predicted"/>
<keyword evidence="13" id="KW-1185">Reference proteome</keyword>
<keyword evidence="6" id="KW-0418">Kinase</keyword>
<dbReference type="AlphaFoldDB" id="A0A0W1B0Q1"/>
<dbReference type="GO" id="GO:0000155">
    <property type="term" value="F:phosphorelay sensor kinase activity"/>
    <property type="evidence" value="ECO:0007669"/>
    <property type="project" value="InterPro"/>
</dbReference>
<evidence type="ECO:0000256" key="1">
    <source>
        <dbReference type="ARBA" id="ARBA00000085"/>
    </source>
</evidence>
<dbReference type="OrthoDB" id="9781904at2"/>
<reference evidence="12 13" key="1">
    <citation type="journal article" date="2015" name="Int. Biodeterior. Biodegradation">
        <title>Physiological and genetic screening methods for the isolation of methyl tert-butyl ether-degrading bacteria for bioremediation purposes.</title>
        <authorList>
            <person name="Guisado I.M."/>
            <person name="Purswani J."/>
            <person name="Gonzalez Lopez J."/>
            <person name="Pozo C."/>
        </authorList>
    </citation>
    <scope>NUCLEOTIDE SEQUENCE [LARGE SCALE GENOMIC DNA]</scope>
    <source>
        <strain evidence="12 13">SH7</strain>
    </source>
</reference>
<comment type="catalytic activity">
    <reaction evidence="1">
        <text>ATP + protein L-histidine = ADP + protein N-phospho-L-histidine.</text>
        <dbReference type="EC" id="2.7.13.3"/>
    </reaction>
</comment>
<dbReference type="InterPro" id="IPR000700">
    <property type="entry name" value="PAS-assoc_C"/>
</dbReference>
<organism evidence="12 13">
    <name type="scientific">Paenibacillus etheri</name>
    <dbReference type="NCBI Taxonomy" id="1306852"/>
    <lineage>
        <taxon>Bacteria</taxon>
        <taxon>Bacillati</taxon>
        <taxon>Bacillota</taxon>
        <taxon>Bacilli</taxon>
        <taxon>Bacillales</taxon>
        <taxon>Paenibacillaceae</taxon>
        <taxon>Paenibacillus</taxon>
    </lineage>
</organism>
<comment type="caution">
    <text evidence="12">The sequence shown here is derived from an EMBL/GenBank/DDBJ whole genome shotgun (WGS) entry which is preliminary data.</text>
</comment>
<keyword evidence="8" id="KW-0902">Two-component regulatory system</keyword>
<dbReference type="SMART" id="SM00086">
    <property type="entry name" value="PAC"/>
    <property type="match status" value="4"/>
</dbReference>
<feature type="domain" description="PAC" evidence="11">
    <location>
        <begin position="70"/>
        <end position="122"/>
    </location>
</feature>
<gene>
    <name evidence="12" type="ORF">UQ64_09590</name>
</gene>
<dbReference type="InterPro" id="IPR003594">
    <property type="entry name" value="HATPase_dom"/>
</dbReference>
<protein>
    <recommendedName>
        <fullName evidence="2">histidine kinase</fullName>
        <ecNumber evidence="2">2.7.13.3</ecNumber>
    </recommendedName>
</protein>
<keyword evidence="7" id="KW-0067">ATP-binding</keyword>
<feature type="domain" description="Histidine kinase" evidence="9">
    <location>
        <begin position="889"/>
        <end position="977"/>
    </location>
</feature>